<evidence type="ECO:0000313" key="2">
    <source>
        <dbReference type="EMBL" id="KJH82725.1"/>
    </source>
</evidence>
<feature type="domain" description="NAD-dependent epimerase/dehydratase" evidence="1">
    <location>
        <begin position="4"/>
        <end position="205"/>
    </location>
</feature>
<dbReference type="AlphaFoldDB" id="A0A0D9ANY3"/>
<evidence type="ECO:0000313" key="3">
    <source>
        <dbReference type="Proteomes" id="UP000032487"/>
    </source>
</evidence>
<dbReference type="Proteomes" id="UP000032487">
    <property type="component" value="Unassembled WGS sequence"/>
</dbReference>
<reference evidence="2 3" key="1">
    <citation type="submission" date="2015-02" db="EMBL/GenBank/DDBJ databases">
        <title>Draft genome sequence of Pseudomonas stutzeri NT0128 isolated from wheat (Triticum turgidum) rhizosphere.</title>
        <authorList>
            <person name="Tovi N."/>
            <person name="Frenk S."/>
            <person name="Hadar Y."/>
            <person name="Minz D."/>
        </authorList>
    </citation>
    <scope>NUCLEOTIDE SEQUENCE [LARGE SCALE GENOMIC DNA]</scope>
    <source>
        <strain evidence="2 3">NT0128</strain>
    </source>
</reference>
<dbReference type="InterPro" id="IPR036291">
    <property type="entry name" value="NAD(P)-bd_dom_sf"/>
</dbReference>
<dbReference type="Pfam" id="PF01370">
    <property type="entry name" value="Epimerase"/>
    <property type="match status" value="1"/>
</dbReference>
<dbReference type="PATRIC" id="fig|316.101.peg.1253"/>
<evidence type="ECO:0000259" key="1">
    <source>
        <dbReference type="Pfam" id="PF01370"/>
    </source>
</evidence>
<dbReference type="SUPFAM" id="SSF51735">
    <property type="entry name" value="NAD(P)-binding Rossmann-fold domains"/>
    <property type="match status" value="1"/>
</dbReference>
<dbReference type="InterPro" id="IPR001509">
    <property type="entry name" value="Epimerase_deHydtase"/>
</dbReference>
<dbReference type="InterPro" id="IPR050177">
    <property type="entry name" value="Lipid_A_modif_metabolic_enz"/>
</dbReference>
<accession>A0A0D9ANY3</accession>
<dbReference type="Gene3D" id="3.40.50.720">
    <property type="entry name" value="NAD(P)-binding Rossmann-like Domain"/>
    <property type="match status" value="1"/>
</dbReference>
<dbReference type="EMBL" id="JYHV01000014">
    <property type="protein sequence ID" value="KJH82725.1"/>
    <property type="molecule type" value="Genomic_DNA"/>
</dbReference>
<name>A0A0D9ANY3_STUST</name>
<dbReference type="RefSeq" id="WP_045161500.1">
    <property type="nucleotide sequence ID" value="NZ_JYHV01000014.1"/>
</dbReference>
<sequence>MPRALVVGPSSMLGSRLSEHLRTRGWQVIGAGRSGDCEIPLELGSEALRTDFPHIKVDVLFHCAAAFGDDSPHGAWLNDRVNVLGAHQVLALARAVGCRRVVYAGSTSSARREGTTFASSYGASKARAEAILAWGLAQSGQDFISLRFAQLYDERGECVRHQRWFGRIVSHARSGRILRLPPGDAPRNFVHVQDAAALMVVASEAHMLGVLHVCHPMGETYLEIARQAYAVFDEGGGIEIAQEKTPFWPAYFPPASPELAALGLVFTPMTDGLRGIRDGGHAACFEVFDVA</sequence>
<proteinExistence type="predicted"/>
<comment type="caution">
    <text evidence="2">The sequence shown here is derived from an EMBL/GenBank/DDBJ whole genome shotgun (WGS) entry which is preliminary data.</text>
</comment>
<gene>
    <name evidence="2" type="ORF">UF78_07695</name>
</gene>
<dbReference type="CDD" id="cd08946">
    <property type="entry name" value="SDR_e"/>
    <property type="match status" value="1"/>
</dbReference>
<dbReference type="OrthoDB" id="5295702at2"/>
<organism evidence="2 3">
    <name type="scientific">Stutzerimonas stutzeri</name>
    <name type="common">Pseudomonas stutzeri</name>
    <dbReference type="NCBI Taxonomy" id="316"/>
    <lineage>
        <taxon>Bacteria</taxon>
        <taxon>Pseudomonadati</taxon>
        <taxon>Pseudomonadota</taxon>
        <taxon>Gammaproteobacteria</taxon>
        <taxon>Pseudomonadales</taxon>
        <taxon>Pseudomonadaceae</taxon>
        <taxon>Stutzerimonas</taxon>
    </lineage>
</organism>
<dbReference type="PANTHER" id="PTHR43245">
    <property type="entry name" value="BIFUNCTIONAL POLYMYXIN RESISTANCE PROTEIN ARNA"/>
    <property type="match status" value="1"/>
</dbReference>
<protein>
    <recommendedName>
        <fullName evidence="1">NAD-dependent epimerase/dehydratase domain-containing protein</fullName>
    </recommendedName>
</protein>